<dbReference type="AlphaFoldDB" id="A0A1Y2ACD9"/>
<keyword evidence="3" id="KW-1185">Reference proteome</keyword>
<reference evidence="2 3" key="1">
    <citation type="submission" date="2016-08" db="EMBL/GenBank/DDBJ databases">
        <title>A Parts List for Fungal Cellulosomes Revealed by Comparative Genomics.</title>
        <authorList>
            <consortium name="DOE Joint Genome Institute"/>
            <person name="Haitjema C.H."/>
            <person name="Gilmore S.P."/>
            <person name="Henske J.K."/>
            <person name="Solomon K.V."/>
            <person name="De Groot R."/>
            <person name="Kuo A."/>
            <person name="Mondo S.J."/>
            <person name="Salamov A.A."/>
            <person name="Labutti K."/>
            <person name="Zhao Z."/>
            <person name="Chiniquy J."/>
            <person name="Barry K."/>
            <person name="Brewer H.M."/>
            <person name="Purvine S.O."/>
            <person name="Wright A.T."/>
            <person name="Boxma B."/>
            <person name="Van Alen T."/>
            <person name="Hackstein J.H."/>
            <person name="Baker S.E."/>
            <person name="Grigoriev I.V."/>
            <person name="O'Malley M.A."/>
        </authorList>
    </citation>
    <scope>NUCLEOTIDE SEQUENCE [LARGE SCALE GENOMIC DNA]</scope>
    <source>
        <strain evidence="2 3">G1</strain>
    </source>
</reference>
<accession>A0A1Y2ACD9</accession>
<protein>
    <submittedName>
        <fullName evidence="2">Uncharacterized protein</fullName>
    </submittedName>
</protein>
<proteinExistence type="predicted"/>
<name>A0A1Y2ACD9_9FUNG</name>
<evidence type="ECO:0000313" key="3">
    <source>
        <dbReference type="Proteomes" id="UP000193920"/>
    </source>
</evidence>
<evidence type="ECO:0000256" key="1">
    <source>
        <dbReference type="SAM" id="MobiDB-lite"/>
    </source>
</evidence>
<feature type="compositionally biased region" description="Low complexity" evidence="1">
    <location>
        <begin position="214"/>
        <end position="226"/>
    </location>
</feature>
<feature type="region of interest" description="Disordered" evidence="1">
    <location>
        <begin position="209"/>
        <end position="228"/>
    </location>
</feature>
<dbReference type="Proteomes" id="UP000193920">
    <property type="component" value="Unassembled WGS sequence"/>
</dbReference>
<gene>
    <name evidence="2" type="ORF">LY90DRAFT_156048</name>
</gene>
<dbReference type="EMBL" id="MCOG01000298">
    <property type="protein sequence ID" value="ORY20171.1"/>
    <property type="molecule type" value="Genomic_DNA"/>
</dbReference>
<comment type="caution">
    <text evidence="2">The sequence shown here is derived from an EMBL/GenBank/DDBJ whole genome shotgun (WGS) entry which is preliminary data.</text>
</comment>
<organism evidence="2 3">
    <name type="scientific">Neocallimastix californiae</name>
    <dbReference type="NCBI Taxonomy" id="1754190"/>
    <lineage>
        <taxon>Eukaryota</taxon>
        <taxon>Fungi</taxon>
        <taxon>Fungi incertae sedis</taxon>
        <taxon>Chytridiomycota</taxon>
        <taxon>Chytridiomycota incertae sedis</taxon>
        <taxon>Neocallimastigomycetes</taxon>
        <taxon>Neocallimastigales</taxon>
        <taxon>Neocallimastigaceae</taxon>
        <taxon>Neocallimastix</taxon>
    </lineage>
</organism>
<sequence length="367" mass="42708">MVSFVKKIKKMYKGSYFYANKKYGKYTKRRPFPNFNDFDCSPSGDFSVSEVPTELNINKQDNRITNFERNNSYITYVNDNNYNGNTERNSAYMNSSNNFTSNVSTPVNNDIFDHENQTSNISPVTTISDNTDFTVVNNNDYQNNLANPFNNAYEIKQDKSNIMNAINPFYDSNNSFFDTDDSFTTNVDGTNVTDYYGNKMKQINGISNTGNNFGNNDKTNSNGKNNWKPEIKRYSSSIPQAYKHNNYDNDITNNNNYYNQSHMEIKKKSKWWKKILPRSKSSNSFDSNFSDSTYDNYFNNNDDYEYNPKRYDSAIHSELYSHNNNYGNNNFNSSRNRYSYSYNPYENSITDGVLVLNENAKTSSIYF</sequence>
<evidence type="ECO:0000313" key="2">
    <source>
        <dbReference type="EMBL" id="ORY20171.1"/>
    </source>
</evidence>